<dbReference type="Proteomes" id="UP000269872">
    <property type="component" value="Unassembled WGS sequence"/>
</dbReference>
<gene>
    <name evidence="2" type="ORF">ALP05_01499</name>
</gene>
<proteinExistence type="predicted"/>
<feature type="region of interest" description="Disordered" evidence="1">
    <location>
        <begin position="43"/>
        <end position="62"/>
    </location>
</feature>
<evidence type="ECO:0000256" key="1">
    <source>
        <dbReference type="SAM" id="MobiDB-lite"/>
    </source>
</evidence>
<dbReference type="AlphaFoldDB" id="A0A3M6F444"/>
<comment type="caution">
    <text evidence="2">The sequence shown here is derived from an EMBL/GenBank/DDBJ whole genome shotgun (WGS) entry which is preliminary data.</text>
</comment>
<protein>
    <submittedName>
        <fullName evidence="2">Uncharacterized protein</fullName>
    </submittedName>
</protein>
<feature type="region of interest" description="Disordered" evidence="1">
    <location>
        <begin position="1"/>
        <end position="36"/>
    </location>
</feature>
<organism evidence="2 3">
    <name type="scientific">Pseudomonas caricapapayae</name>
    <dbReference type="NCBI Taxonomy" id="46678"/>
    <lineage>
        <taxon>Bacteria</taxon>
        <taxon>Pseudomonadati</taxon>
        <taxon>Pseudomonadota</taxon>
        <taxon>Gammaproteobacteria</taxon>
        <taxon>Pseudomonadales</taxon>
        <taxon>Pseudomonadaceae</taxon>
        <taxon>Pseudomonas</taxon>
    </lineage>
</organism>
<reference evidence="2 3" key="1">
    <citation type="submission" date="2018-08" db="EMBL/GenBank/DDBJ databases">
        <title>Recombination of ecologically and evolutionarily significant loci maintains genetic cohesion in the Pseudomonas syringae species complex.</title>
        <authorList>
            <person name="Dillon M."/>
            <person name="Thakur S."/>
            <person name="Almeida R.N.D."/>
            <person name="Weir B.S."/>
            <person name="Guttman D.S."/>
        </authorList>
    </citation>
    <scope>NUCLEOTIDE SEQUENCE [LARGE SCALE GENOMIC DNA]</scope>
    <source>
        <strain evidence="2 3">ICMP 7496</strain>
    </source>
</reference>
<evidence type="ECO:0000313" key="3">
    <source>
        <dbReference type="Proteomes" id="UP000269872"/>
    </source>
</evidence>
<accession>A0A3M6F444</accession>
<feature type="compositionally biased region" description="Acidic residues" evidence="1">
    <location>
        <begin position="52"/>
        <end position="62"/>
    </location>
</feature>
<name>A0A3M6F444_9PSED</name>
<sequence length="62" mass="6553">MVFKECAEDGTVTDKTTNRREWSAHPTASDRAVADTTPKGLAIAAGTPELSSPDEDDGMSVD</sequence>
<evidence type="ECO:0000313" key="2">
    <source>
        <dbReference type="EMBL" id="RMV74726.1"/>
    </source>
</evidence>
<dbReference type="EMBL" id="RBUY01000105">
    <property type="protein sequence ID" value="RMV74726.1"/>
    <property type="molecule type" value="Genomic_DNA"/>
</dbReference>